<feature type="signal peptide" evidence="1">
    <location>
        <begin position="1"/>
        <end position="22"/>
    </location>
</feature>
<gene>
    <name evidence="2" type="ORF">HELGO_WM14839</name>
</gene>
<evidence type="ECO:0000313" key="2">
    <source>
        <dbReference type="EMBL" id="CAA6811671.1"/>
    </source>
</evidence>
<sequence>MKTILCSLLLLTIVFSCSKKEAELTTREAVQETTARNTPKPDVVYHYQGKAYPLYYVDGSTTEVVQDENALALEALSGTSNFVTFLLPDKPAGHYYLFDSEFDGYDYMEKHDENPFIGRRFKVSLRIDELRTRLLNKYGTDIDYNNPSIYTNALEGVEAIYEELQINKDLPRNLEQFIGIKGGQLSHQRNPVLTVYEHDNYNGSELVVETAPNTVIWSYGDWNCFTMAANPDLSFEFQTNGNNWNDCISSKCSNYIAGADAMAIGYYKDKDYAVYSCGFSIQIIKKNNINAAPGLCFSMLNEVWVRGPFCGHMNDQISSLRIKAIWDGCYADDRVFNDLYNQ</sequence>
<evidence type="ECO:0000256" key="1">
    <source>
        <dbReference type="SAM" id="SignalP"/>
    </source>
</evidence>
<feature type="chain" id="PRO_5028372844" evidence="1">
    <location>
        <begin position="23"/>
        <end position="342"/>
    </location>
</feature>
<reference evidence="2" key="1">
    <citation type="submission" date="2020-01" db="EMBL/GenBank/DDBJ databases">
        <authorList>
            <person name="Meier V. D."/>
            <person name="Meier V D."/>
        </authorList>
    </citation>
    <scope>NUCLEOTIDE SEQUENCE</scope>
    <source>
        <strain evidence="2">HLG_WM_MAG_10</strain>
    </source>
</reference>
<name>A0A6S6SX62_9BACT</name>
<dbReference type="PROSITE" id="PS51257">
    <property type="entry name" value="PROKAR_LIPOPROTEIN"/>
    <property type="match status" value="1"/>
</dbReference>
<accession>A0A6S6SX62</accession>
<dbReference type="Gene3D" id="2.60.20.10">
    <property type="entry name" value="Crystallins"/>
    <property type="match status" value="1"/>
</dbReference>
<keyword evidence="1" id="KW-0732">Signal</keyword>
<proteinExistence type="predicted"/>
<protein>
    <submittedName>
        <fullName evidence="2">Uncharacterized protein</fullName>
    </submittedName>
</protein>
<organism evidence="2">
    <name type="scientific">uncultured Aureispira sp</name>
    <dbReference type="NCBI Taxonomy" id="1331704"/>
    <lineage>
        <taxon>Bacteria</taxon>
        <taxon>Pseudomonadati</taxon>
        <taxon>Bacteroidota</taxon>
        <taxon>Saprospiria</taxon>
        <taxon>Saprospirales</taxon>
        <taxon>Saprospiraceae</taxon>
        <taxon>Aureispira</taxon>
        <taxon>environmental samples</taxon>
    </lineage>
</organism>
<dbReference type="EMBL" id="CACVAQ010000177">
    <property type="protein sequence ID" value="CAA6811671.1"/>
    <property type="molecule type" value="Genomic_DNA"/>
</dbReference>
<dbReference type="AlphaFoldDB" id="A0A6S6SX62"/>